<dbReference type="Proteomes" id="UP000887116">
    <property type="component" value="Unassembled WGS sequence"/>
</dbReference>
<comment type="caution">
    <text evidence="1">The sequence shown here is derived from an EMBL/GenBank/DDBJ whole genome shotgun (WGS) entry which is preliminary data.</text>
</comment>
<proteinExistence type="predicted"/>
<protein>
    <submittedName>
        <fullName evidence="1">Uncharacterized protein</fullName>
    </submittedName>
</protein>
<evidence type="ECO:0000313" key="1">
    <source>
        <dbReference type="EMBL" id="GFQ82590.1"/>
    </source>
</evidence>
<evidence type="ECO:0000313" key="2">
    <source>
        <dbReference type="Proteomes" id="UP000887116"/>
    </source>
</evidence>
<reference evidence="1" key="1">
    <citation type="submission" date="2020-07" db="EMBL/GenBank/DDBJ databases">
        <title>Multicomponent nature underlies the extraordinary mechanical properties of spider dragline silk.</title>
        <authorList>
            <person name="Kono N."/>
            <person name="Nakamura H."/>
            <person name="Mori M."/>
            <person name="Yoshida Y."/>
            <person name="Ohtoshi R."/>
            <person name="Malay A.D."/>
            <person name="Moran D.A.P."/>
            <person name="Tomita M."/>
            <person name="Numata K."/>
            <person name="Arakawa K."/>
        </authorList>
    </citation>
    <scope>NUCLEOTIDE SEQUENCE</scope>
</reference>
<dbReference type="OrthoDB" id="8197165at2759"/>
<gene>
    <name evidence="1" type="ORF">TNCT_729641</name>
</gene>
<name>A0A8X6IT15_TRICU</name>
<sequence>MQKGSAGKISAIGLLVDAPKSDFGSTNDGNTARVFWQLVIASLITEIDEILVRKLHMVLTTIRKRRYKSGKGLKIFSRTSLS</sequence>
<dbReference type="EMBL" id="BMAO01022540">
    <property type="protein sequence ID" value="GFQ82590.1"/>
    <property type="molecule type" value="Genomic_DNA"/>
</dbReference>
<keyword evidence="2" id="KW-1185">Reference proteome</keyword>
<accession>A0A8X6IT15</accession>
<dbReference type="AlphaFoldDB" id="A0A8X6IT15"/>
<organism evidence="1 2">
    <name type="scientific">Trichonephila clavata</name>
    <name type="common">Joro spider</name>
    <name type="synonym">Nephila clavata</name>
    <dbReference type="NCBI Taxonomy" id="2740835"/>
    <lineage>
        <taxon>Eukaryota</taxon>
        <taxon>Metazoa</taxon>
        <taxon>Ecdysozoa</taxon>
        <taxon>Arthropoda</taxon>
        <taxon>Chelicerata</taxon>
        <taxon>Arachnida</taxon>
        <taxon>Araneae</taxon>
        <taxon>Araneomorphae</taxon>
        <taxon>Entelegynae</taxon>
        <taxon>Araneoidea</taxon>
        <taxon>Nephilidae</taxon>
        <taxon>Trichonephila</taxon>
    </lineage>
</organism>